<sequence>MYSNDRLSNCDIINNATIMRSLDLLAEPYCIRTAEGLFLYANMAMAKLSGLRSPHIMMERPDHEIPSLLFDNQEDLEAWRQQDRTVSETRKPLTMLEIHPSAVDSPYLCRKVPFYSHNDECIGTFCTIKYLEVLTPNDFIKGKLPGSLLLNKPDDFFTEKQCEIIFFRLQGVSNKEISQILGLSPRTVENRIAQMYTKARVNHLDDFRQFCESRNLHRYLPKRVLSERKMATHEEIDVS</sequence>
<keyword evidence="4" id="KW-1185">Reference proteome</keyword>
<dbReference type="InterPro" id="IPR000792">
    <property type="entry name" value="Tscrpt_reg_LuxR_C"/>
</dbReference>
<dbReference type="Gene3D" id="1.10.10.10">
    <property type="entry name" value="Winged helix-like DNA-binding domain superfamily/Winged helix DNA-binding domain"/>
    <property type="match status" value="1"/>
</dbReference>
<keyword evidence="1" id="KW-0238">DNA-binding</keyword>
<evidence type="ECO:0000259" key="2">
    <source>
        <dbReference type="SMART" id="SM00421"/>
    </source>
</evidence>
<dbReference type="SUPFAM" id="SSF46894">
    <property type="entry name" value="C-terminal effector domain of the bipartite response regulators"/>
    <property type="match status" value="1"/>
</dbReference>
<evidence type="ECO:0000313" key="4">
    <source>
        <dbReference type="Proteomes" id="UP001195624"/>
    </source>
</evidence>
<dbReference type="Pfam" id="PF08448">
    <property type="entry name" value="PAS_4"/>
    <property type="match status" value="1"/>
</dbReference>
<feature type="domain" description="HTH luxR-type" evidence="2">
    <location>
        <begin position="154"/>
        <end position="211"/>
    </location>
</feature>
<protein>
    <recommendedName>
        <fullName evidence="2">HTH luxR-type domain-containing protein</fullName>
    </recommendedName>
</protein>
<evidence type="ECO:0000313" key="3">
    <source>
        <dbReference type="EMBL" id="MBP2171308.1"/>
    </source>
</evidence>
<dbReference type="RefSeq" id="WP_026111857.1">
    <property type="nucleotide sequence ID" value="NZ_JAGGMQ010000001.1"/>
</dbReference>
<dbReference type="Pfam" id="PF00196">
    <property type="entry name" value="GerE"/>
    <property type="match status" value="1"/>
</dbReference>
<dbReference type="InterPro" id="IPR035965">
    <property type="entry name" value="PAS-like_dom_sf"/>
</dbReference>
<dbReference type="InterPro" id="IPR036388">
    <property type="entry name" value="WH-like_DNA-bd_sf"/>
</dbReference>
<reference evidence="4" key="1">
    <citation type="submission" date="2023-07" db="EMBL/GenBank/DDBJ databases">
        <title>Genome mining of underrepresented organisms for secondary metabolites.</title>
        <authorList>
            <person name="D'Agostino P.M."/>
        </authorList>
    </citation>
    <scope>NUCLEOTIDE SEQUENCE [LARGE SCALE GENOMIC DNA]</scope>
    <source>
        <strain evidence="4">WS4403</strain>
    </source>
</reference>
<comment type="caution">
    <text evidence="3">The sequence shown here is derived from an EMBL/GenBank/DDBJ whole genome shotgun (WGS) entry which is preliminary data.</text>
</comment>
<organism evidence="3 4">
    <name type="scientific">Winslowiella toletana</name>
    <dbReference type="NCBI Taxonomy" id="92490"/>
    <lineage>
        <taxon>Bacteria</taxon>
        <taxon>Pseudomonadati</taxon>
        <taxon>Pseudomonadota</taxon>
        <taxon>Gammaproteobacteria</taxon>
        <taxon>Enterobacterales</taxon>
        <taxon>Erwiniaceae</taxon>
        <taxon>Winslowiella</taxon>
    </lineage>
</organism>
<dbReference type="Proteomes" id="UP001195624">
    <property type="component" value="Unassembled WGS sequence"/>
</dbReference>
<dbReference type="InterPro" id="IPR013656">
    <property type="entry name" value="PAS_4"/>
</dbReference>
<dbReference type="SMART" id="SM00421">
    <property type="entry name" value="HTH_LUXR"/>
    <property type="match status" value="1"/>
</dbReference>
<gene>
    <name evidence="3" type="ORF">J2125_004500</name>
</gene>
<dbReference type="SUPFAM" id="SSF55785">
    <property type="entry name" value="PYP-like sensor domain (PAS domain)"/>
    <property type="match status" value="1"/>
</dbReference>
<dbReference type="InterPro" id="IPR016032">
    <property type="entry name" value="Sig_transdc_resp-reg_C-effctor"/>
</dbReference>
<evidence type="ECO:0000256" key="1">
    <source>
        <dbReference type="ARBA" id="ARBA00023125"/>
    </source>
</evidence>
<dbReference type="EMBL" id="JAGGMQ010000001">
    <property type="protein sequence ID" value="MBP2171308.1"/>
    <property type="molecule type" value="Genomic_DNA"/>
</dbReference>
<proteinExistence type="predicted"/>
<accession>A0ABS4PF86</accession>
<name>A0ABS4PF86_9GAMM</name>
<dbReference type="PRINTS" id="PR00038">
    <property type="entry name" value="HTHLUXR"/>
</dbReference>